<feature type="region of interest" description="Disordered" evidence="1">
    <location>
        <begin position="35"/>
        <end position="82"/>
    </location>
</feature>
<evidence type="ECO:0000256" key="1">
    <source>
        <dbReference type="SAM" id="MobiDB-lite"/>
    </source>
</evidence>
<dbReference type="SUPFAM" id="SSF46689">
    <property type="entry name" value="Homeodomain-like"/>
    <property type="match status" value="1"/>
</dbReference>
<evidence type="ECO:0000313" key="3">
    <source>
        <dbReference type="EMBL" id="QKX53034.1"/>
    </source>
</evidence>
<evidence type="ECO:0000313" key="4">
    <source>
        <dbReference type="Proteomes" id="UP000509510"/>
    </source>
</evidence>
<dbReference type="InterPro" id="IPR001005">
    <property type="entry name" value="SANT/Myb"/>
</dbReference>
<dbReference type="Proteomes" id="UP000509510">
    <property type="component" value="Chromosome I"/>
</dbReference>
<dbReference type="CDD" id="cd00167">
    <property type="entry name" value="SANT"/>
    <property type="match status" value="1"/>
</dbReference>
<proteinExistence type="predicted"/>
<feature type="compositionally biased region" description="Polar residues" evidence="1">
    <location>
        <begin position="198"/>
        <end position="208"/>
    </location>
</feature>
<accession>A0A7H8QGC1</accession>
<dbReference type="AlphaFoldDB" id="A0A7H8QGC1"/>
<dbReference type="EMBL" id="CP055898">
    <property type="protein sequence ID" value="QKX53034.1"/>
    <property type="molecule type" value="Genomic_DNA"/>
</dbReference>
<keyword evidence="4" id="KW-1185">Reference proteome</keyword>
<evidence type="ECO:0000259" key="2">
    <source>
        <dbReference type="PROSITE" id="PS50090"/>
    </source>
</evidence>
<name>A0A7H8QGC1_TALRU</name>
<dbReference type="RefSeq" id="XP_035339213.1">
    <property type="nucleotide sequence ID" value="XM_035483320.1"/>
</dbReference>
<dbReference type="InterPro" id="IPR009057">
    <property type="entry name" value="Homeodomain-like_sf"/>
</dbReference>
<dbReference type="Pfam" id="PF13921">
    <property type="entry name" value="Myb_DNA-bind_6"/>
    <property type="match status" value="1"/>
</dbReference>
<organism evidence="3 4">
    <name type="scientific">Talaromyces rugulosus</name>
    <name type="common">Penicillium rugulosum</name>
    <dbReference type="NCBI Taxonomy" id="121627"/>
    <lineage>
        <taxon>Eukaryota</taxon>
        <taxon>Fungi</taxon>
        <taxon>Dikarya</taxon>
        <taxon>Ascomycota</taxon>
        <taxon>Pezizomycotina</taxon>
        <taxon>Eurotiomycetes</taxon>
        <taxon>Eurotiomycetidae</taxon>
        <taxon>Eurotiales</taxon>
        <taxon>Trichocomaceae</taxon>
        <taxon>Talaromyces</taxon>
        <taxon>Talaromyces sect. Islandici</taxon>
    </lineage>
</organism>
<feature type="region of interest" description="Disordered" evidence="1">
    <location>
        <begin position="185"/>
        <end position="227"/>
    </location>
</feature>
<dbReference type="Gene3D" id="1.10.10.60">
    <property type="entry name" value="Homeodomain-like"/>
    <property type="match status" value="1"/>
</dbReference>
<dbReference type="GeneID" id="55987622"/>
<feature type="compositionally biased region" description="Polar residues" evidence="1">
    <location>
        <begin position="8"/>
        <end position="19"/>
    </location>
</feature>
<feature type="region of interest" description="Disordered" evidence="1">
    <location>
        <begin position="1"/>
        <end position="21"/>
    </location>
</feature>
<gene>
    <name evidence="3" type="ORF">TRUGW13939_00105</name>
</gene>
<dbReference type="OrthoDB" id="4151352at2759"/>
<dbReference type="KEGG" id="trg:TRUGW13939_00105"/>
<dbReference type="PROSITE" id="PS50090">
    <property type="entry name" value="MYB_LIKE"/>
    <property type="match status" value="1"/>
</dbReference>
<reference evidence="4" key="1">
    <citation type="submission" date="2020-06" db="EMBL/GenBank/DDBJ databases">
        <title>A chromosome-scale genome assembly of Talaromyces rugulosus W13939.</title>
        <authorList>
            <person name="Wang B."/>
            <person name="Guo L."/>
            <person name="Ye K."/>
            <person name="Wang L."/>
        </authorList>
    </citation>
    <scope>NUCLEOTIDE SEQUENCE [LARGE SCALE GENOMIC DNA]</scope>
    <source>
        <strain evidence="4">W13939</strain>
    </source>
</reference>
<feature type="domain" description="Myb-like" evidence="2">
    <location>
        <begin position="88"/>
        <end position="132"/>
    </location>
</feature>
<protein>
    <recommendedName>
        <fullName evidence="2">Myb-like domain-containing protein</fullName>
    </recommendedName>
</protein>
<sequence length="227" mass="25787">MRHVSYPQHPTSPSLTPSGQDCDLAEITEGFINGGPLSFTPPLLEQSQSPQDMGPFQYSPRQPEDAHRGHTNSSHRSRLESGGANISSTWTVHDDSILMQARAHSHGWGQIQKEHFPKKTANACRKRYERLVAKRRGPEWDQEKLERLSVEYNRLREQTWQPLAFAVGEKWQDVEKACFDRGLKSLTSPTRRVPPQPQQSEVTNTPVTQPHPRRVSALPLKDILTND</sequence>